<proteinExistence type="predicted"/>
<accession>A0A1D6Q9Z5</accession>
<reference evidence="2" key="1">
    <citation type="submission" date="2015-12" db="EMBL/GenBank/DDBJ databases">
        <title>Update maize B73 reference genome by single molecule sequencing technologies.</title>
        <authorList>
            <consortium name="Maize Genome Sequencing Project"/>
            <person name="Ware D."/>
        </authorList>
    </citation>
    <scope>NUCLEOTIDE SEQUENCE</scope>
    <source>
        <tissue evidence="2">Seedling</tissue>
    </source>
</reference>
<dbReference type="PANTHER" id="PTHR45958:SF3">
    <property type="entry name" value="U-BOX DOMAIN-CONTAINING PROTEIN 24"/>
    <property type="match status" value="1"/>
</dbReference>
<gene>
    <name evidence="2" type="ORF">ZEAMMB73_Zm00001d051829</name>
</gene>
<protein>
    <submittedName>
        <fullName evidence="2">U-box domain-containing protein 44</fullName>
    </submittedName>
</protein>
<evidence type="ECO:0000313" key="2">
    <source>
        <dbReference type="EMBL" id="AQK55185.1"/>
    </source>
</evidence>
<feature type="region of interest" description="Disordered" evidence="1">
    <location>
        <begin position="205"/>
        <end position="235"/>
    </location>
</feature>
<dbReference type="AlphaFoldDB" id="A0A1D6Q9Z5"/>
<dbReference type="InterPro" id="IPR052608">
    <property type="entry name" value="U-box_domain_protein"/>
</dbReference>
<name>A0A1D6Q9Z5_MAIZE</name>
<evidence type="ECO:0000256" key="1">
    <source>
        <dbReference type="SAM" id="MobiDB-lite"/>
    </source>
</evidence>
<organism evidence="2">
    <name type="scientific">Zea mays</name>
    <name type="common">Maize</name>
    <dbReference type="NCBI Taxonomy" id="4577"/>
    <lineage>
        <taxon>Eukaryota</taxon>
        <taxon>Viridiplantae</taxon>
        <taxon>Streptophyta</taxon>
        <taxon>Embryophyta</taxon>
        <taxon>Tracheophyta</taxon>
        <taxon>Spermatophyta</taxon>
        <taxon>Magnoliopsida</taxon>
        <taxon>Liliopsida</taxon>
        <taxon>Poales</taxon>
        <taxon>Poaceae</taxon>
        <taxon>PACMAD clade</taxon>
        <taxon>Panicoideae</taxon>
        <taxon>Andropogonodae</taxon>
        <taxon>Andropogoneae</taxon>
        <taxon>Tripsacinae</taxon>
        <taxon>Zea</taxon>
    </lineage>
</organism>
<dbReference type="EMBL" id="CM000780">
    <property type="protein sequence ID" value="AQK55185.1"/>
    <property type="molecule type" value="Genomic_DNA"/>
</dbReference>
<dbReference type="PANTHER" id="PTHR45958">
    <property type="entry name" value="RING-TYPE E3 UBIQUITIN TRANSFERASE"/>
    <property type="match status" value="1"/>
</dbReference>
<sequence length="260" mass="28540">MGAELADALGLGGSTGNLSSLLGVATVTEDRSGVTEEQAAAVALLGDLPERDWNLTRQLQELGAFRALATKLVELRRGTIRGNRHVAPFTEGAVKVLYRVTCALALLQQEETYVELAREVGLAPLFVELLQQMMSSGQEAVLLYSAMALENLSLQSSRYWWRTGRRRCSGGRCGPWSASCASRTSRWRWRPTRPWRPFWWRPTATATSARGRRRSARSATWTGSPTSPAPSTRPKAGHDPCVCFLAAVPSPSFHLFVHGT</sequence>